<dbReference type="Proteomes" id="UP000319449">
    <property type="component" value="Unassembled WGS sequence"/>
</dbReference>
<dbReference type="Gene3D" id="3.40.50.2000">
    <property type="entry name" value="Glycogen Phosphorylase B"/>
    <property type="match status" value="2"/>
</dbReference>
<accession>A0A562VME3</accession>
<dbReference type="Pfam" id="PF13692">
    <property type="entry name" value="Glyco_trans_1_4"/>
    <property type="match status" value="1"/>
</dbReference>
<keyword evidence="1" id="KW-0808">Transferase</keyword>
<sequence>MTKKINLVFMGGFTYPRGMAGTKRIQNIIGALKQYPGITARVILQRQSSELNILSGVHEGTPYETVMGDLLRAKMVAALPLLYCRTIAALKRAYRPEQRNVIYFYGPLFLESVVPLSYAQRLGYKIVFDVNEDHGLAKAVSRSFLQYVRSTIASRISSRIKELSAGIVVISSYLEEKCRLLTQGRVPIHYMPISVDLERFPVKPGRMNPTVSLLYAGSFGRKDGVPILLDAFDRLAGDYGDVRLMLTGRGDSEAMKEFLARVEISPHKDRIEYKGYLDEKEYYSLLNEADIPCMTRVDLAFANAGFPFKLGEFLATGKPVIASRVSDVDRFLVHGENAMLVQAGSSTDVCEAVEFLINNPDTAAAIGARGRKVAESFFDCNRQGKALLAFFEIVCS</sequence>
<dbReference type="PANTHER" id="PTHR12526">
    <property type="entry name" value="GLYCOSYLTRANSFERASE"/>
    <property type="match status" value="1"/>
</dbReference>
<organism evidence="1 2">
    <name type="scientific">Geobacter argillaceus</name>
    <dbReference type="NCBI Taxonomy" id="345631"/>
    <lineage>
        <taxon>Bacteria</taxon>
        <taxon>Pseudomonadati</taxon>
        <taxon>Thermodesulfobacteriota</taxon>
        <taxon>Desulfuromonadia</taxon>
        <taxon>Geobacterales</taxon>
        <taxon>Geobacteraceae</taxon>
        <taxon>Geobacter</taxon>
    </lineage>
</organism>
<proteinExistence type="predicted"/>
<dbReference type="GO" id="GO:0016740">
    <property type="term" value="F:transferase activity"/>
    <property type="evidence" value="ECO:0007669"/>
    <property type="project" value="UniProtKB-KW"/>
</dbReference>
<comment type="caution">
    <text evidence="1">The sequence shown here is derived from an EMBL/GenBank/DDBJ whole genome shotgun (WGS) entry which is preliminary data.</text>
</comment>
<gene>
    <name evidence="1" type="ORF">JN12_02004</name>
</gene>
<dbReference type="EMBL" id="VLLN01000011">
    <property type="protein sequence ID" value="TWJ19058.1"/>
    <property type="molecule type" value="Genomic_DNA"/>
</dbReference>
<dbReference type="AlphaFoldDB" id="A0A562VME3"/>
<dbReference type="SUPFAM" id="SSF53756">
    <property type="entry name" value="UDP-Glycosyltransferase/glycogen phosphorylase"/>
    <property type="match status" value="1"/>
</dbReference>
<reference evidence="1 2" key="1">
    <citation type="submission" date="2019-07" db="EMBL/GenBank/DDBJ databases">
        <title>Genomic Encyclopedia of Archaeal and Bacterial Type Strains, Phase II (KMG-II): from individual species to whole genera.</title>
        <authorList>
            <person name="Goeker M."/>
        </authorList>
    </citation>
    <scope>NUCLEOTIDE SEQUENCE [LARGE SCALE GENOMIC DNA]</scope>
    <source>
        <strain evidence="1 2">ATCC BAA-1139</strain>
    </source>
</reference>
<dbReference type="OrthoDB" id="5449954at2"/>
<keyword evidence="2" id="KW-1185">Reference proteome</keyword>
<evidence type="ECO:0000313" key="1">
    <source>
        <dbReference type="EMBL" id="TWJ19058.1"/>
    </source>
</evidence>
<evidence type="ECO:0000313" key="2">
    <source>
        <dbReference type="Proteomes" id="UP000319449"/>
    </source>
</evidence>
<dbReference type="RefSeq" id="WP_145022073.1">
    <property type="nucleotide sequence ID" value="NZ_VLLN01000011.1"/>
</dbReference>
<protein>
    <submittedName>
        <fullName evidence="1">Glycosyltransferase involved in cell wall biosynthesis</fullName>
    </submittedName>
</protein>
<name>A0A562VME3_9BACT</name>